<dbReference type="SUPFAM" id="SSF48371">
    <property type="entry name" value="ARM repeat"/>
    <property type="match status" value="1"/>
</dbReference>
<dbReference type="InterPro" id="IPR016024">
    <property type="entry name" value="ARM-type_fold"/>
</dbReference>
<evidence type="ECO:0000313" key="2">
    <source>
        <dbReference type="EMBL" id="KZM81954.1"/>
    </source>
</evidence>
<evidence type="ECO:0008006" key="3">
    <source>
        <dbReference type="Google" id="ProtNLM"/>
    </source>
</evidence>
<protein>
    <recommendedName>
        <fullName evidence="3">DNA-repair protein Xrcc1 N-terminal domain-containing protein</fullName>
    </recommendedName>
</protein>
<organism evidence="2">
    <name type="scientific">Daucus carota subsp. sativus</name>
    <name type="common">Carrot</name>
    <dbReference type="NCBI Taxonomy" id="79200"/>
    <lineage>
        <taxon>Eukaryota</taxon>
        <taxon>Viridiplantae</taxon>
        <taxon>Streptophyta</taxon>
        <taxon>Embryophyta</taxon>
        <taxon>Tracheophyta</taxon>
        <taxon>Spermatophyta</taxon>
        <taxon>Magnoliopsida</taxon>
        <taxon>eudicotyledons</taxon>
        <taxon>Gunneridae</taxon>
        <taxon>Pentapetalae</taxon>
        <taxon>asterids</taxon>
        <taxon>campanulids</taxon>
        <taxon>Apiales</taxon>
        <taxon>Apiaceae</taxon>
        <taxon>Apioideae</taxon>
        <taxon>Scandiceae</taxon>
        <taxon>Daucinae</taxon>
        <taxon>Daucus</taxon>
        <taxon>Daucus sect. Daucus</taxon>
    </lineage>
</organism>
<reference evidence="2" key="1">
    <citation type="journal article" date="2016" name="Nat. Genet.">
        <title>A high-quality carrot genome assembly provides new insights into carotenoid accumulation and asterid genome evolution.</title>
        <authorList>
            <person name="Iorizzo M."/>
            <person name="Ellison S."/>
            <person name="Senalik D."/>
            <person name="Zeng P."/>
            <person name="Satapoomin P."/>
            <person name="Huang J."/>
            <person name="Bowman M."/>
            <person name="Iovene M."/>
            <person name="Sanseverino W."/>
            <person name="Cavagnaro P."/>
            <person name="Yildiz M."/>
            <person name="Macko-Podgorni A."/>
            <person name="Moranska E."/>
            <person name="Grzebelus E."/>
            <person name="Grzebelus D."/>
            <person name="Ashrafi H."/>
            <person name="Zheng Z."/>
            <person name="Cheng S."/>
            <person name="Spooner D."/>
            <person name="Van Deynze A."/>
            <person name="Simon P."/>
        </authorList>
    </citation>
    <scope>NUCLEOTIDE SEQUENCE [LARGE SCALE GENOMIC DNA]</scope>
    <source>
        <tissue evidence="2">Leaf</tissue>
    </source>
</reference>
<name>A0A175YE79_DAUCS</name>
<feature type="region of interest" description="Disordered" evidence="1">
    <location>
        <begin position="2091"/>
        <end position="2171"/>
    </location>
</feature>
<feature type="compositionally biased region" description="Basic and acidic residues" evidence="1">
    <location>
        <begin position="2152"/>
        <end position="2171"/>
    </location>
</feature>
<feature type="compositionally biased region" description="Polar residues" evidence="1">
    <location>
        <begin position="2058"/>
        <end position="2068"/>
    </location>
</feature>
<feature type="region of interest" description="Disordered" evidence="1">
    <location>
        <begin position="2020"/>
        <end position="2071"/>
    </location>
</feature>
<gene>
    <name evidence="2" type="ORF">DCAR_029567</name>
</gene>
<dbReference type="PANTHER" id="PTHR35833">
    <property type="entry name" value="GALACTOSE-BINDING DOMAIN-LIKE, ARMADILLO-TYPE FOLD PROTEIN-RELATED"/>
    <property type="match status" value="1"/>
</dbReference>
<dbReference type="Gramene" id="KZM81954">
    <property type="protein sequence ID" value="KZM81954"/>
    <property type="gene ID" value="DCAR_029567"/>
</dbReference>
<feature type="compositionally biased region" description="Basic and acidic residues" evidence="1">
    <location>
        <begin position="2030"/>
        <end position="2051"/>
    </location>
</feature>
<dbReference type="STRING" id="79200.A0A175YE79"/>
<accession>A0A175YE79</accession>
<sequence>MEVELEPRVKALGYKVKGMSRESPSQKGIHVLDNDLRTHWSTATNTKEWILLELDEPCLLSHIRIYNKSVLEWEISVGLRYKPEAFVKVRPRCEAPRRDMMYPMNYTPCRYVRISCLRGNPIAIFFIQLIGVPVTGLEPEFQPVVSYLLPHIISHKQDAHDMHLQLLQDMTNRLTMFIPQLEAELNSFSDAPESNIRFLAMLAGPLYPILYIVNERETARLAGSSTESEASKSGQSSSALLVSSNFELLRVVTNFLLDDQPRRSRTASPTLLPTSSSIVFRPDALVLLLRKAYRDPNLGTVCRMAARILLKLVEPQSKQKASIASDTTASISDESLINDQSDPVSLVDYSSLFGEEFQILGDQWDSSYLTFLDNRAIEGVLHVLYACASQTLLCSKLANGTSDFWAALPLVQALLPALRPNVSSPDQVDDNFTQWKQPYVLYALSQIVAISSSASFHPLLRGCAGYLSSFSPSHARAASVLIDLCSGVLAPWLGQVAAKVDLTVELLEDLLGVIQDARHSLTRARAALKYIILALSGHMDDIMGRYKEVKHRILFLFEMLEPYLDPAISPLKSSIAFGNVAPVFLEKQENSCAIALNVIRTGVKKFSVLPSLESEWRRESVAPSVLLSILDPHMQLPSDINLCKFNVNENSEAQVSTGPPLSSVHYQIGVSTKHNSQVDTDLKADVSDATKTDVSEDVSLVFAPPELRSMALSTVCISPEKISDISCCLVDTKDKNAIERNVKNQFQNNIGVDDSYAIRCTDLNADYLQLVTYHDSELWATEFRRLALDLNSQNENRPESHLAAIDSLLLAAECYVNPFFLNSFKQSDISKISKTYDLADLKRVLEESHSKLDTVSHLERRRDTVVLQILLEAAQLDRKYKLISLDGEHTSSGTEGNEEVINLSQHDTYYVDAITLVRQNQELLFNFLIKRLLADKNSMHEVLMQSLVFLLHSATKLYCTPENVIDIIIESAEFLNGLLMSFYCQFKEGNLKLDPVKVHEVQRRWLLLQRLVAASSGNEGLNKPMGFTNSLRFMNLIPPSAWIQKIPTISSSSFPLVRFLGWMAVSRNAKVYQKEKLFLASDLSQLMYLLSIFSDELAVLESSANQQNQEVSINELKHLPPDKDIKLPNQKAVDQSFRAIYPEISYFFPDMKKDFESFGQIILEAVGLQLRSLSSSVVPDLLCWFSDLCSWPFIQKRDDSRLSSTEISVQYKGFMGKNAKAVILYILESIVVEHMEAMVPEVPRVVQVLVSLCQASYCDVSFLEAVLLLLNPVIAYSLHKVSDEEKLLVDEPCLNFESLCFDELFHNIRPNSEKQDEMPKKSNYSRSLTIFILASVFPELTFKRKRELLQSLGFWAAFTDCEPTMAFHDYMCAFQRIMERLKSLLSETLRVWGVLPLRVPLHSDTAVFAPCDDTFESQSWFLNDVCNNNSLTAADVKSDCTIEDAGSMNRRVCHLSVEEAICFSEEVESLISKLNPTIEVCSKLHPQMARKLTLTSAQCLMYSRCSTLVAKFISSSIGVEKQNILPADLAADFPAHWRTGLEGLAETVHVLLESHCWVVASIVLDCILGLPMCFSLDNVIASICSAIKTFSCSAPKVSWRLQCDKWLSSLLARGIHDDHGTDHSIIDLLLSMIGHPEPEQRFLALNHLGKLVGRDVDGDTEILAFTACSKLNQPELVASSCHSISAALVSSTWDQVVVVASSDMSLPLRIRAIALLISYVPFAERHQLQSLLTAVDTVLYGLTNLAQPTCEGPLIQLSLALVASVCLYSPVEDISLIPQAIWQNIEIIGKLETEKRSGDLERMACQALLGLRNEEDGSKETLEKLFSSSFHKHMDPDFESTRGTILQVLSNLTSVKSYLEFFSKKTDQKVMEMEEAELEMDLILNEQGMSESFKELKDFPDLPFLSTNAKDDNRIQQIRDRIRSLEKLKLKEDIIARRQKKLLVRRTRQKYLEEAASREAELIQRLDSERTAEAEREIERQQLLELERAKTRELRHNLDMEREKQTQARKNKLRELQRELEQAEAGIRSSRREFSSSNRQPRERFRERENGRPVNEGNLRTSTASMQPDSMMPTVVLSGSRQFSGQLPTILQSRDRQDEGGGSSYEENFDGSRDSGDTGSIGDPELVSALEGQAGGSGSSQRHGPRGSKSRQIMERRDRDGRREGKWERKH</sequence>
<dbReference type="OMA" id="FACASQP"/>
<evidence type="ECO:0000256" key="1">
    <source>
        <dbReference type="SAM" id="MobiDB-lite"/>
    </source>
</evidence>
<dbReference type="InterPro" id="IPR008979">
    <property type="entry name" value="Galactose-bd-like_sf"/>
</dbReference>
<proteinExistence type="predicted"/>
<dbReference type="EMBL" id="LNRQ01000009">
    <property type="protein sequence ID" value="KZM81954.1"/>
    <property type="molecule type" value="Genomic_DNA"/>
</dbReference>
<dbReference type="SUPFAM" id="SSF49785">
    <property type="entry name" value="Galactose-binding domain-like"/>
    <property type="match status" value="1"/>
</dbReference>
<comment type="caution">
    <text evidence="2">The sequence shown here is derived from an EMBL/GenBank/DDBJ whole genome shotgun (WGS) entry which is preliminary data.</text>
</comment>
<dbReference type="PANTHER" id="PTHR35833:SF1">
    <property type="entry name" value="GALACTOSE-BINDING DOMAIN-CONTAINING PROTEIN"/>
    <property type="match status" value="1"/>
</dbReference>